<dbReference type="AlphaFoldDB" id="A0A7W6H2B1"/>
<sequence length="342" mass="36925">MTHQSNAVLDVPSILTIKKIKNFALSAGLNLERDAEGVLLQLGSGSLRVTGDRKKTKLELSAKTPALLQQLRDAVALRMEKLETVVKWEPVAGSRHPANLSIASVVGVERISPSYTRVTIEGADLARFAEGSFHFRLLLGPEGAGWPEIDAGGVTTWPGGGMSAWHRPVYTTRSITFGDNDMARLAFDVFLHDGGRVTEWTRSLAVGTEIAITGAGGGGRAASEVAWHCLIGDETAMPVIARLLERLPENAKGIASLIIPDAKDAQNLIHPDGVSLNWVLRDQNTSPVAILSEIDLPEQDRFIYVAAERDEVAAARIHLKDRGLAKAEASCFSYWTAPPLQV</sequence>
<accession>A0A7W6H2B1</accession>
<proteinExistence type="inferred from homology"/>
<evidence type="ECO:0000313" key="3">
    <source>
        <dbReference type="EMBL" id="MBB3994609.1"/>
    </source>
</evidence>
<organism evidence="3 4">
    <name type="scientific">Sulfitobacter undariae</name>
    <dbReference type="NCBI Taxonomy" id="1563671"/>
    <lineage>
        <taxon>Bacteria</taxon>
        <taxon>Pseudomonadati</taxon>
        <taxon>Pseudomonadota</taxon>
        <taxon>Alphaproteobacteria</taxon>
        <taxon>Rhodobacterales</taxon>
        <taxon>Roseobacteraceae</taxon>
        <taxon>Sulfitobacter</taxon>
    </lineage>
</organism>
<dbReference type="InterPro" id="IPR017938">
    <property type="entry name" value="Riboflavin_synthase-like_b-brl"/>
</dbReference>
<feature type="domain" description="FAD-binding FR-type" evidence="2">
    <location>
        <begin position="98"/>
        <end position="222"/>
    </location>
</feature>
<dbReference type="RefSeq" id="WP_184565798.1">
    <property type="nucleotide sequence ID" value="NZ_JACIEI010000007.1"/>
</dbReference>
<dbReference type="Gene3D" id="2.40.30.10">
    <property type="entry name" value="Translation factors"/>
    <property type="match status" value="1"/>
</dbReference>
<protein>
    <submittedName>
        <fullName evidence="3">NADPH-dependent ferric siderophore reductase</fullName>
    </submittedName>
</protein>
<dbReference type="Pfam" id="PF08021">
    <property type="entry name" value="FAD_binding_9"/>
    <property type="match status" value="1"/>
</dbReference>
<dbReference type="InterPro" id="IPR017927">
    <property type="entry name" value="FAD-bd_FR_type"/>
</dbReference>
<evidence type="ECO:0000256" key="1">
    <source>
        <dbReference type="ARBA" id="ARBA00035644"/>
    </source>
</evidence>
<keyword evidence="4" id="KW-1185">Reference proteome</keyword>
<dbReference type="InterPro" id="IPR039374">
    <property type="entry name" value="SIP_fam"/>
</dbReference>
<reference evidence="3 4" key="1">
    <citation type="submission" date="2020-08" db="EMBL/GenBank/DDBJ databases">
        <title>Genomic Encyclopedia of Type Strains, Phase IV (KMG-IV): sequencing the most valuable type-strain genomes for metagenomic binning, comparative biology and taxonomic classification.</title>
        <authorList>
            <person name="Goeker M."/>
        </authorList>
    </citation>
    <scope>NUCLEOTIDE SEQUENCE [LARGE SCALE GENOMIC DNA]</scope>
    <source>
        <strain evidence="3 4">DSM 102234</strain>
    </source>
</reference>
<dbReference type="PROSITE" id="PS51384">
    <property type="entry name" value="FAD_FR"/>
    <property type="match status" value="1"/>
</dbReference>
<dbReference type="SUPFAM" id="SSF63380">
    <property type="entry name" value="Riboflavin synthase domain-like"/>
    <property type="match status" value="1"/>
</dbReference>
<dbReference type="EMBL" id="JACIEI010000007">
    <property type="protein sequence ID" value="MBB3994609.1"/>
    <property type="molecule type" value="Genomic_DNA"/>
</dbReference>
<comment type="similarity">
    <text evidence="1">Belongs to the SIP oxidoreductase family.</text>
</comment>
<dbReference type="CDD" id="cd06193">
    <property type="entry name" value="siderophore_interacting"/>
    <property type="match status" value="1"/>
</dbReference>
<dbReference type="Gene3D" id="3.40.50.80">
    <property type="entry name" value="Nucleotide-binding domain of ferredoxin-NADP reductase (FNR) module"/>
    <property type="match status" value="1"/>
</dbReference>
<comment type="caution">
    <text evidence="3">The sequence shown here is derived from an EMBL/GenBank/DDBJ whole genome shotgun (WGS) entry which is preliminary data.</text>
</comment>
<dbReference type="Proteomes" id="UP000530268">
    <property type="component" value="Unassembled WGS sequence"/>
</dbReference>
<dbReference type="PANTHER" id="PTHR30157">
    <property type="entry name" value="FERRIC REDUCTASE, NADPH-DEPENDENT"/>
    <property type="match status" value="1"/>
</dbReference>
<dbReference type="PANTHER" id="PTHR30157:SF0">
    <property type="entry name" value="NADPH-DEPENDENT FERRIC-CHELATE REDUCTASE"/>
    <property type="match status" value="1"/>
</dbReference>
<name>A0A7W6H2B1_9RHOB</name>
<gene>
    <name evidence="3" type="ORF">GGR95_002257</name>
</gene>
<dbReference type="InterPro" id="IPR013113">
    <property type="entry name" value="SIP_FAD-bd"/>
</dbReference>
<dbReference type="InterPro" id="IPR039261">
    <property type="entry name" value="FNR_nucleotide-bd"/>
</dbReference>
<evidence type="ECO:0000259" key="2">
    <source>
        <dbReference type="PROSITE" id="PS51384"/>
    </source>
</evidence>
<dbReference type="Pfam" id="PF04954">
    <property type="entry name" value="SIP"/>
    <property type="match status" value="1"/>
</dbReference>
<dbReference type="InterPro" id="IPR007037">
    <property type="entry name" value="SIP_rossman_dom"/>
</dbReference>
<dbReference type="GO" id="GO:0016491">
    <property type="term" value="F:oxidoreductase activity"/>
    <property type="evidence" value="ECO:0007669"/>
    <property type="project" value="InterPro"/>
</dbReference>
<evidence type="ECO:0000313" key="4">
    <source>
        <dbReference type="Proteomes" id="UP000530268"/>
    </source>
</evidence>